<evidence type="ECO:0000313" key="3">
    <source>
        <dbReference type="EMBL" id="MBB3037252.1"/>
    </source>
</evidence>
<dbReference type="PANTHER" id="PTHR36933">
    <property type="entry name" value="SLL0788 PROTEIN"/>
    <property type="match status" value="1"/>
</dbReference>
<dbReference type="Pfam" id="PF03713">
    <property type="entry name" value="DUF305"/>
    <property type="match status" value="1"/>
</dbReference>
<proteinExistence type="predicted"/>
<accession>A0A839RK74</accession>
<evidence type="ECO:0000313" key="4">
    <source>
        <dbReference type="Proteomes" id="UP000567922"/>
    </source>
</evidence>
<feature type="chain" id="PRO_5039578613" evidence="1">
    <location>
        <begin position="20"/>
        <end position="194"/>
    </location>
</feature>
<protein>
    <submittedName>
        <fullName evidence="3">Uncharacterized protein (DUF305 family)</fullName>
    </submittedName>
</protein>
<reference evidence="3 4" key="1">
    <citation type="submission" date="2020-08" db="EMBL/GenBank/DDBJ databases">
        <title>Sequencing the genomes of 1000 actinobacteria strains.</title>
        <authorList>
            <person name="Klenk H.-P."/>
        </authorList>
    </citation>
    <scope>NUCLEOTIDE SEQUENCE [LARGE SCALE GENOMIC DNA]</scope>
    <source>
        <strain evidence="3 4">DSM 45258</strain>
    </source>
</reference>
<evidence type="ECO:0000259" key="2">
    <source>
        <dbReference type="Pfam" id="PF03713"/>
    </source>
</evidence>
<dbReference type="InterPro" id="IPR012347">
    <property type="entry name" value="Ferritin-like"/>
</dbReference>
<dbReference type="AlphaFoldDB" id="A0A839RK74"/>
<dbReference type="Proteomes" id="UP000567922">
    <property type="component" value="Unassembled WGS sequence"/>
</dbReference>
<dbReference type="Gene3D" id="1.20.1260.10">
    <property type="match status" value="1"/>
</dbReference>
<name>A0A839RK74_9ACTN</name>
<evidence type="ECO:0000256" key="1">
    <source>
        <dbReference type="SAM" id="SignalP"/>
    </source>
</evidence>
<dbReference type="RefSeq" id="WP_064438904.1">
    <property type="nucleotide sequence ID" value="NZ_BDDI01000002.1"/>
</dbReference>
<feature type="domain" description="DUF305" evidence="2">
    <location>
        <begin position="50"/>
        <end position="191"/>
    </location>
</feature>
<keyword evidence="4" id="KW-1185">Reference proteome</keyword>
<dbReference type="PROSITE" id="PS51257">
    <property type="entry name" value="PROKAR_LIPOPROTEIN"/>
    <property type="match status" value="1"/>
</dbReference>
<sequence length="194" mass="21077">MRKRLFAAVTAAGLAIALAACGTNDDNGTDETAENGTAEVSEEAKFNEADIEFAQGMIPHHEQAVEMSDIILDKDNIDPRVEALAEEIKAAQEPEIEMLEGWLEAWGADSTPEMDHDMHGMMGEDDLAALRDAEGVEATRLFLEQMIVHHEGAVVMAEAESLTGSNPEALELAQAIADTQRAEIDSMRMLLNEL</sequence>
<dbReference type="PANTHER" id="PTHR36933:SF1">
    <property type="entry name" value="SLL0788 PROTEIN"/>
    <property type="match status" value="1"/>
</dbReference>
<dbReference type="OrthoDB" id="26872at2"/>
<feature type="signal peptide" evidence="1">
    <location>
        <begin position="1"/>
        <end position="19"/>
    </location>
</feature>
<dbReference type="EMBL" id="JACHWS010000001">
    <property type="protein sequence ID" value="MBB3037252.1"/>
    <property type="molecule type" value="Genomic_DNA"/>
</dbReference>
<keyword evidence="1" id="KW-0732">Signal</keyword>
<organism evidence="3 4">
    <name type="scientific">Hoyosella altamirensis</name>
    <dbReference type="NCBI Taxonomy" id="616997"/>
    <lineage>
        <taxon>Bacteria</taxon>
        <taxon>Bacillati</taxon>
        <taxon>Actinomycetota</taxon>
        <taxon>Actinomycetes</taxon>
        <taxon>Mycobacteriales</taxon>
        <taxon>Hoyosellaceae</taxon>
        <taxon>Hoyosella</taxon>
    </lineage>
</organism>
<dbReference type="InterPro" id="IPR005183">
    <property type="entry name" value="DUF305_CopM-like"/>
</dbReference>
<comment type="caution">
    <text evidence="3">The sequence shown here is derived from an EMBL/GenBank/DDBJ whole genome shotgun (WGS) entry which is preliminary data.</text>
</comment>
<gene>
    <name evidence="3" type="ORF">FHU29_001686</name>
</gene>